<gene>
    <name evidence="2" type="ORF">EA58_00175</name>
</gene>
<feature type="transmembrane region" description="Helical" evidence="1">
    <location>
        <begin position="192"/>
        <end position="213"/>
    </location>
</feature>
<protein>
    <submittedName>
        <fullName evidence="2">Uncharacterized protein</fullName>
    </submittedName>
</protein>
<keyword evidence="3" id="KW-1185">Reference proteome</keyword>
<keyword evidence="1" id="KW-0472">Membrane</keyword>
<feature type="transmembrane region" description="Helical" evidence="1">
    <location>
        <begin position="14"/>
        <end position="34"/>
    </location>
</feature>
<dbReference type="AlphaFoldDB" id="A0A066S1L9"/>
<organism evidence="2 3">
    <name type="scientific">Photobacterium galatheae</name>
    <dbReference type="NCBI Taxonomy" id="1654360"/>
    <lineage>
        <taxon>Bacteria</taxon>
        <taxon>Pseudomonadati</taxon>
        <taxon>Pseudomonadota</taxon>
        <taxon>Gammaproteobacteria</taxon>
        <taxon>Vibrionales</taxon>
        <taxon>Vibrionaceae</taxon>
        <taxon>Photobacterium</taxon>
    </lineage>
</organism>
<name>A0A066S1L9_9GAMM</name>
<proteinExistence type="predicted"/>
<sequence>MPAFDFQEKQRMDWFRRSVVMLLIVTLTGCSGPLRTGLWKEPYYDETISGFYLNPKEGVLLISGEKYSYIIQCESLLCDYAQASRQLEMKTSFWGLTLNPEGMVQGSVSFEPDVDLSRPIDPVLEKKYRDMRLLWIKHGSLVENRLDFSFAAKRYEVEGKLPFQVLETPLNIKIKTFDTNLEKVGKMVVTPVAIVLDGVYFVSLTSLFLLLIATGSNFSVR</sequence>
<dbReference type="Proteomes" id="UP000027192">
    <property type="component" value="Unassembled WGS sequence"/>
</dbReference>
<keyword evidence="1" id="KW-0812">Transmembrane</keyword>
<evidence type="ECO:0000256" key="1">
    <source>
        <dbReference type="SAM" id="Phobius"/>
    </source>
</evidence>
<dbReference type="RefSeq" id="WP_036747507.1">
    <property type="nucleotide sequence ID" value="NZ_JAGSGC010000021.1"/>
</dbReference>
<accession>A0A066S1L9</accession>
<evidence type="ECO:0000313" key="3">
    <source>
        <dbReference type="Proteomes" id="UP000027192"/>
    </source>
</evidence>
<keyword evidence="1" id="KW-1133">Transmembrane helix</keyword>
<dbReference type="OrthoDB" id="6157259at2"/>
<comment type="caution">
    <text evidence="2">The sequence shown here is derived from an EMBL/GenBank/DDBJ whole genome shotgun (WGS) entry which is preliminary data.</text>
</comment>
<evidence type="ECO:0000313" key="2">
    <source>
        <dbReference type="EMBL" id="KDM93538.1"/>
    </source>
</evidence>
<reference evidence="2 3" key="1">
    <citation type="submission" date="2014-04" db="EMBL/GenBank/DDBJ databases">
        <title>Draft genome sequence of Photobacterium halotolerans S2753: a solonamide, ngercheumicin and holomycin producer.</title>
        <authorList>
            <person name="Machado H.R."/>
            <person name="Gram L."/>
        </authorList>
    </citation>
    <scope>NUCLEOTIDE SEQUENCE [LARGE SCALE GENOMIC DNA]</scope>
    <source>
        <strain evidence="2 3">S2753</strain>
    </source>
</reference>
<dbReference type="EMBL" id="JMIB01000001">
    <property type="protein sequence ID" value="KDM93538.1"/>
    <property type="molecule type" value="Genomic_DNA"/>
</dbReference>